<dbReference type="EMBL" id="BAAACP010000001">
    <property type="protein sequence ID" value="GAA0860920.1"/>
    <property type="molecule type" value="Genomic_DNA"/>
</dbReference>
<keyword evidence="2" id="KW-1185">Reference proteome</keyword>
<sequence length="58" mass="6770">MSELVMVRVQHEAYIEEHPGVANRNCKKSRLRRNQTVIKLERTKISLAALLRELDILV</sequence>
<evidence type="ECO:0000313" key="1">
    <source>
        <dbReference type="EMBL" id="GAA0860920.1"/>
    </source>
</evidence>
<reference evidence="1 2" key="1">
    <citation type="journal article" date="2019" name="Int. J. Syst. Evol. Microbiol.">
        <title>The Global Catalogue of Microorganisms (GCM) 10K type strain sequencing project: providing services to taxonomists for standard genome sequencing and annotation.</title>
        <authorList>
            <consortium name="The Broad Institute Genomics Platform"/>
            <consortium name="The Broad Institute Genome Sequencing Center for Infectious Disease"/>
            <person name="Wu L."/>
            <person name="Ma J."/>
        </authorList>
    </citation>
    <scope>NUCLEOTIDE SEQUENCE [LARGE SCALE GENOMIC DNA]</scope>
    <source>
        <strain evidence="1 2">JCM 6486</strain>
    </source>
</reference>
<evidence type="ECO:0000313" key="2">
    <source>
        <dbReference type="Proteomes" id="UP001400965"/>
    </source>
</evidence>
<name>A0ABN1LW70_9FIRM</name>
<protein>
    <submittedName>
        <fullName evidence="1">Uncharacterized protein</fullName>
    </submittedName>
</protein>
<accession>A0ABN1LW70</accession>
<organism evidence="1 2">
    <name type="scientific">Paraclostridium tenue</name>
    <dbReference type="NCBI Taxonomy" id="1737"/>
    <lineage>
        <taxon>Bacteria</taxon>
        <taxon>Bacillati</taxon>
        <taxon>Bacillota</taxon>
        <taxon>Clostridia</taxon>
        <taxon>Peptostreptococcales</taxon>
        <taxon>Peptostreptococcaceae</taxon>
        <taxon>Paraclostridium</taxon>
    </lineage>
</organism>
<proteinExistence type="predicted"/>
<gene>
    <name evidence="1" type="ORF">GCM10008917_00110</name>
</gene>
<dbReference type="Proteomes" id="UP001400965">
    <property type="component" value="Unassembled WGS sequence"/>
</dbReference>
<comment type="caution">
    <text evidence="1">The sequence shown here is derived from an EMBL/GenBank/DDBJ whole genome shotgun (WGS) entry which is preliminary data.</text>
</comment>